<dbReference type="Proteomes" id="UP000055590">
    <property type="component" value="Chromosome"/>
</dbReference>
<proteinExistence type="predicted"/>
<reference evidence="2 3" key="1">
    <citation type="submission" date="2015-08" db="EMBL/GenBank/DDBJ databases">
        <authorList>
            <person name="Babu N.S."/>
            <person name="Beckwith C.J."/>
            <person name="Beseler K.G."/>
            <person name="Brison A."/>
            <person name="Carone J.V."/>
            <person name="Caskin T.P."/>
            <person name="Diamond M."/>
            <person name="Durham M.E."/>
            <person name="Foxe J.M."/>
            <person name="Go M."/>
            <person name="Henderson B.A."/>
            <person name="Jones I.B."/>
            <person name="McGettigan J.A."/>
            <person name="Micheletti S.J."/>
            <person name="Nasrallah M.E."/>
            <person name="Ortiz D."/>
            <person name="Piller C.R."/>
            <person name="Privatt S.R."/>
            <person name="Schneider S.L."/>
            <person name="Sharp S."/>
            <person name="Smith T.C."/>
            <person name="Stanton J.D."/>
            <person name="Ullery H.E."/>
            <person name="Wilson R.J."/>
            <person name="Serrano M.G."/>
            <person name="Buck G."/>
            <person name="Lee V."/>
            <person name="Wang Y."/>
            <person name="Carvalho R."/>
            <person name="Voegtly L."/>
            <person name="Shi R."/>
            <person name="Duckworth R."/>
            <person name="Johnson A."/>
            <person name="Loviza R."/>
            <person name="Walstead R."/>
            <person name="Shah Z."/>
            <person name="Kiflezghi M."/>
            <person name="Wade K."/>
            <person name="Ball S.L."/>
            <person name="Bradley K.W."/>
            <person name="Asai D.J."/>
            <person name="Bowman C.A."/>
            <person name="Russell D.A."/>
            <person name="Pope W.H."/>
            <person name="Jacobs-Sera D."/>
            <person name="Hendrix R.W."/>
            <person name="Hatfull G.F."/>
        </authorList>
    </citation>
    <scope>NUCLEOTIDE SEQUENCE [LARGE SCALE GENOMIC DNA]</scope>
    <source>
        <strain evidence="2 3">DSM 27710</strain>
    </source>
</reference>
<dbReference type="EMBL" id="CP012332">
    <property type="protein sequence ID" value="AKU89997.1"/>
    <property type="molecule type" value="Genomic_DNA"/>
</dbReference>
<accession>A0A0K1P913</accession>
<evidence type="ECO:0000259" key="1">
    <source>
        <dbReference type="Pfam" id="PF09861"/>
    </source>
</evidence>
<dbReference type="KEGG" id="vin:AKJ08_0384"/>
<name>A0A0K1P913_9BACT</name>
<dbReference type="InterPro" id="IPR048068">
    <property type="entry name" value="LarA-like"/>
</dbReference>
<dbReference type="PANTHER" id="PTHR33171:SF17">
    <property type="entry name" value="LARA-LIKE N-TERMINAL DOMAIN-CONTAINING PROTEIN"/>
    <property type="match status" value="1"/>
</dbReference>
<keyword evidence="3" id="KW-1185">Reference proteome</keyword>
<organism evidence="2 3">
    <name type="scientific">Vulgatibacter incomptus</name>
    <dbReference type="NCBI Taxonomy" id="1391653"/>
    <lineage>
        <taxon>Bacteria</taxon>
        <taxon>Pseudomonadati</taxon>
        <taxon>Myxococcota</taxon>
        <taxon>Myxococcia</taxon>
        <taxon>Myxococcales</taxon>
        <taxon>Cystobacterineae</taxon>
        <taxon>Vulgatibacteraceae</taxon>
        <taxon>Vulgatibacter</taxon>
    </lineage>
</organism>
<dbReference type="STRING" id="1391653.AKJ08_0384"/>
<dbReference type="Pfam" id="PF09861">
    <property type="entry name" value="Lar_N"/>
    <property type="match status" value="1"/>
</dbReference>
<gene>
    <name evidence="2" type="ORF">AKJ08_0384</name>
</gene>
<dbReference type="InterPro" id="IPR018657">
    <property type="entry name" value="LarA-like_N"/>
</dbReference>
<dbReference type="AlphaFoldDB" id="A0A0K1P913"/>
<dbReference type="RefSeq" id="WP_169788731.1">
    <property type="nucleotide sequence ID" value="NZ_CP012332.1"/>
</dbReference>
<dbReference type="PANTHER" id="PTHR33171">
    <property type="entry name" value="LAR_N DOMAIN-CONTAINING PROTEIN"/>
    <property type="match status" value="1"/>
</dbReference>
<protein>
    <submittedName>
        <fullName evidence="2">Transcriptional regulator</fullName>
    </submittedName>
</protein>
<dbReference type="Gene3D" id="3.40.50.11440">
    <property type="match status" value="1"/>
</dbReference>
<sequence length="398" mass="40557">MPNASCAHPHLAAGQARASELRYGRGSLALPDRLRDAIRLRGSEPPPVPDPRATLEGALARPLGAPSLAVFVEPGDRVAIVVQHGLEALAGAVLDRIREVVLGSGASAISIRTARGTTLGDPFPGGTDAQGVLFEPLGRARGLGVVRVDREVARADKLVLVGGTSFDPLAGFGGGAALVATGCADEATISAILRAGDTQSAAPGILESNPVHEAIRTAAALAPPAFLVQLDFQRGGRLAGVFAGDPDLAFAAAVAFHSKWHRITLEKPLDLVVASAGGDPFDRRLSDALPALAAACNAVRPGGAVILCAECPEEDAPGVAALSWLVTGIASGRITSARIASRVECAIISRAHPASILGVRGIRAVSDIAEALELIPAGRAGILEDGRTLPLVTAPAPR</sequence>
<feature type="domain" description="LarA-like N-terminal" evidence="1">
    <location>
        <begin position="137"/>
        <end position="191"/>
    </location>
</feature>
<evidence type="ECO:0000313" key="2">
    <source>
        <dbReference type="EMBL" id="AKU89997.1"/>
    </source>
</evidence>
<dbReference type="GO" id="GO:0050043">
    <property type="term" value="F:lactate racemase activity"/>
    <property type="evidence" value="ECO:0007669"/>
    <property type="project" value="InterPro"/>
</dbReference>
<evidence type="ECO:0000313" key="3">
    <source>
        <dbReference type="Proteomes" id="UP000055590"/>
    </source>
</evidence>